<dbReference type="eggNOG" id="COG2964">
    <property type="taxonomic scope" value="Bacteria"/>
</dbReference>
<evidence type="ECO:0000259" key="2">
    <source>
        <dbReference type="Pfam" id="PF13309"/>
    </source>
</evidence>
<dbReference type="HOGENOM" id="CLU_080179_0_1_6"/>
<dbReference type="GeneID" id="57475726"/>
<name>A0A2C9ELH0_PSEPH</name>
<dbReference type="RefSeq" id="WP_015635367.1">
    <property type="nucleotide sequence ID" value="NC_021237.1"/>
</dbReference>
<evidence type="ECO:0000313" key="3">
    <source>
        <dbReference type="EMBL" id="AGL84504.1"/>
    </source>
</evidence>
<dbReference type="AlphaFoldDB" id="A0A2C9ELH0"/>
<sequence>MNRSCASLLAERQLVLQVLHSTLQMLGSVVGRHVEIVLHDLDRPECSIVAIANGHVTGRRVGDPVLVGPRQDLGFAAVRRALQDRSAATPLVLENYPTLAPDGRELRSSTVIFRDSSGQPFASLCSNSDLSGIAAAHACLGQLLGLGSAPAPRRDEAPDMEQLLAQIIQGACPGSGARMSKPHKLDAVRQMQERGVFIVKGGIEKAAAALGVTRYTIYNYLEQIRAQGAEE</sequence>
<dbReference type="EMBL" id="CP003190">
    <property type="protein sequence ID" value="AGL84504.1"/>
    <property type="molecule type" value="Genomic_DNA"/>
</dbReference>
<dbReference type="InterPro" id="IPR039445">
    <property type="entry name" value="DauR-like_HTH"/>
</dbReference>
<dbReference type="InterPro" id="IPR039446">
    <property type="entry name" value="DauR-like"/>
</dbReference>
<dbReference type="Pfam" id="PF08348">
    <property type="entry name" value="PAS_6"/>
    <property type="match status" value="1"/>
</dbReference>
<proteinExistence type="predicted"/>
<accession>A0A2C9ELH0</accession>
<dbReference type="PANTHER" id="PTHR35568:SF1">
    <property type="entry name" value="TRANSCRIPTIONAL REGULATOR DAUR"/>
    <property type="match status" value="1"/>
</dbReference>
<protein>
    <recommendedName>
        <fullName evidence="5">Transcriptional regulator</fullName>
    </recommendedName>
</protein>
<evidence type="ECO:0008006" key="5">
    <source>
        <dbReference type="Google" id="ProtNLM"/>
    </source>
</evidence>
<organism evidence="3 4">
    <name type="scientific">Pseudomonas protegens (strain DSM 19095 / LMG 27888 / CFBP 6595 / CHA0)</name>
    <dbReference type="NCBI Taxonomy" id="1124983"/>
    <lineage>
        <taxon>Bacteria</taxon>
        <taxon>Pseudomonadati</taxon>
        <taxon>Pseudomonadota</taxon>
        <taxon>Gammaproteobacteria</taxon>
        <taxon>Pseudomonadales</taxon>
        <taxon>Pseudomonadaceae</taxon>
        <taxon>Pseudomonas</taxon>
    </lineage>
</organism>
<feature type="domain" description="Transcriptional regulator DauR-like HTH" evidence="2">
    <location>
        <begin position="167"/>
        <end position="221"/>
    </location>
</feature>
<dbReference type="InterPro" id="IPR013559">
    <property type="entry name" value="YheO"/>
</dbReference>
<dbReference type="Pfam" id="PF13309">
    <property type="entry name" value="HTH_22"/>
    <property type="match status" value="1"/>
</dbReference>
<evidence type="ECO:0000313" key="4">
    <source>
        <dbReference type="Proteomes" id="UP000013940"/>
    </source>
</evidence>
<dbReference type="Proteomes" id="UP000013940">
    <property type="component" value="Chromosome"/>
</dbReference>
<dbReference type="KEGG" id="pprc:PFLCHA0_c27330"/>
<evidence type="ECO:0000259" key="1">
    <source>
        <dbReference type="Pfam" id="PF08348"/>
    </source>
</evidence>
<gene>
    <name evidence="3" type="ORF">PFLCHA0_c27330</name>
</gene>
<dbReference type="PANTHER" id="PTHR35568">
    <property type="entry name" value="TRANSCRIPTIONAL REGULATOR DAUR"/>
    <property type="match status" value="1"/>
</dbReference>
<feature type="domain" description="YheO-like" evidence="1">
    <location>
        <begin position="16"/>
        <end position="137"/>
    </location>
</feature>
<reference evidence="4" key="1">
    <citation type="journal article" date="2014" name="Genome Announc.">
        <title>Full-genome sequence of the plant growth-promoting bacterium Pseudomonas protegens CHA0.</title>
        <authorList>
            <person name="Jousset A."/>
            <person name="Schuldes J."/>
            <person name="Keel C."/>
            <person name="Maurhofer M."/>
            <person name="Daniel R."/>
            <person name="Scheu S."/>
            <person name="Thuermer A."/>
        </authorList>
    </citation>
    <scope>NUCLEOTIDE SEQUENCE [LARGE SCALE GENOMIC DNA]</scope>
    <source>
        <strain evidence="4">DSM 19095 / LMG 27888 / CFBP 6595 / CHA0</strain>
    </source>
</reference>